<evidence type="ECO:0000313" key="1">
    <source>
        <dbReference type="EMBL" id="WDE95312.1"/>
    </source>
</evidence>
<keyword evidence="2" id="KW-1185">Reference proteome</keyword>
<evidence type="ECO:0000313" key="2">
    <source>
        <dbReference type="Proteomes" id="UP001214250"/>
    </source>
</evidence>
<reference evidence="1 2" key="1">
    <citation type="submission" date="2023-02" db="EMBL/GenBank/DDBJ databases">
        <title>Genome sequence of Lentisphaera profundi SAORIC-696.</title>
        <authorList>
            <person name="Kim e."/>
            <person name="Cho J.-C."/>
            <person name="Choi A."/>
            <person name="Kang I."/>
        </authorList>
    </citation>
    <scope>NUCLEOTIDE SEQUENCE [LARGE SCALE GENOMIC DNA]</scope>
    <source>
        <strain evidence="1 2">SAORIC-696</strain>
    </source>
</reference>
<protein>
    <submittedName>
        <fullName evidence="1">Uncharacterized protein</fullName>
    </submittedName>
</protein>
<organism evidence="1 2">
    <name type="scientific">Lentisphaera profundi</name>
    <dbReference type="NCBI Taxonomy" id="1658616"/>
    <lineage>
        <taxon>Bacteria</taxon>
        <taxon>Pseudomonadati</taxon>
        <taxon>Lentisphaerota</taxon>
        <taxon>Lentisphaeria</taxon>
        <taxon>Lentisphaerales</taxon>
        <taxon>Lentisphaeraceae</taxon>
        <taxon>Lentisphaera</taxon>
    </lineage>
</organism>
<accession>A0ABY7VN63</accession>
<dbReference type="Proteomes" id="UP001214250">
    <property type="component" value="Chromosome 1"/>
</dbReference>
<dbReference type="RefSeq" id="WP_274148760.1">
    <property type="nucleotide sequence ID" value="NZ_CP117811.1"/>
</dbReference>
<gene>
    <name evidence="1" type="ORF">PQO03_06210</name>
</gene>
<name>A0ABY7VN63_9BACT</name>
<proteinExistence type="predicted"/>
<sequence length="206" mass="23761">MIRFFVIIFVLFSMYKVTTGFSKRAKSTEPTSKKLTLVMDSGENIKGEITSIDGNLVEIKSEKDQKILVLTKDQLSRDSHFKVSEMGEFTSSTFENSLYEKLKPRLTLELHYTKEDLIPNSSKNCVSSACKLKPADLRINRLKNLLHKMGIKCKTLRIDELNKNSKYSPYISYREQINNSLSEAEIKKFIAKTYLYHSKKKQLATK</sequence>
<dbReference type="EMBL" id="CP117811">
    <property type="protein sequence ID" value="WDE95312.1"/>
    <property type="molecule type" value="Genomic_DNA"/>
</dbReference>